<accession>A0ABY8GG29</accession>
<protein>
    <submittedName>
        <fullName evidence="1">Phage tail protein I</fullName>
    </submittedName>
</protein>
<dbReference type="EMBL" id="CP092014">
    <property type="protein sequence ID" value="WFN96460.1"/>
    <property type="molecule type" value="Genomic_DNA"/>
</dbReference>
<organism evidence="1 2">
    <name type="scientific">Edwardsiella ictaluri</name>
    <dbReference type="NCBI Taxonomy" id="67780"/>
    <lineage>
        <taxon>Bacteria</taxon>
        <taxon>Pseudomonadati</taxon>
        <taxon>Pseudomonadota</taxon>
        <taxon>Gammaproteobacteria</taxon>
        <taxon>Enterobacterales</taxon>
        <taxon>Hafniaceae</taxon>
        <taxon>Edwardsiella</taxon>
    </lineage>
</organism>
<dbReference type="Proteomes" id="UP001222680">
    <property type="component" value="Chromosome"/>
</dbReference>
<dbReference type="RefSeq" id="WP_049640770.1">
    <property type="nucleotide sequence ID" value="NZ_CP113159.1"/>
</dbReference>
<gene>
    <name evidence="1" type="ORF">MAY91_17400</name>
</gene>
<dbReference type="InterPro" id="IPR006521">
    <property type="entry name" value="Tail_protein_I"/>
</dbReference>
<sequence>MIDSIQPDNRSALQTAIELALDEMTGNVDAFAPLPNLFDGQTTPIQFLPSLAIERGVADWSAADSEQTRRNTTAMALPLQSLSCTDAGLRQAVNDLGLSCDIRRLRPYVIEIEAGIESGSLTDELSYRVLHRVAIYKAARDSPFISLVRNTEVAIGFGIYAETGIISDCEPFKSQLVVSVFYPAMAIQAETYIISDNEVYRG</sequence>
<name>A0ABY8GG29_EDWIC</name>
<dbReference type="Pfam" id="PF09684">
    <property type="entry name" value="Tail_P2_I"/>
    <property type="match status" value="1"/>
</dbReference>
<evidence type="ECO:0000313" key="1">
    <source>
        <dbReference type="EMBL" id="WFN96460.1"/>
    </source>
</evidence>
<dbReference type="NCBIfam" id="TIGR01634">
    <property type="entry name" value="tail_P2_I"/>
    <property type="match status" value="1"/>
</dbReference>
<keyword evidence="2" id="KW-1185">Reference proteome</keyword>
<evidence type="ECO:0000313" key="2">
    <source>
        <dbReference type="Proteomes" id="UP001222680"/>
    </source>
</evidence>
<reference evidence="1 2" key="1">
    <citation type="submission" date="2022-02" db="EMBL/GenBank/DDBJ databases">
        <title>Phenotypic, genotypic and serological characterization of Edwardsiella ictaluri from catfish and ornamental fish species.</title>
        <authorList>
            <person name="Rose D."/>
            <person name="Tekedar H.C."/>
            <person name="Waldbieser G.C."/>
            <person name="Aarattuthodi S."/>
            <person name="Griffin M.J."/>
        </authorList>
    </citation>
    <scope>NUCLEOTIDE SEQUENCE [LARGE SCALE GENOMIC DNA]</scope>
    <source>
        <strain evidence="1 2">13 TAL-140 K3</strain>
    </source>
</reference>
<proteinExistence type="predicted"/>